<evidence type="ECO:0000256" key="1">
    <source>
        <dbReference type="SAM" id="MobiDB-lite"/>
    </source>
</evidence>
<reference evidence="2 3" key="1">
    <citation type="submission" date="2014-02" db="EMBL/GenBank/DDBJ databases">
        <title>Transposable element dynamics among asymbiotic and ectomycorrhizal Amanita fungi.</title>
        <authorList>
            <consortium name="DOE Joint Genome Institute"/>
            <person name="Hess J."/>
            <person name="Skrede I."/>
            <person name="Wolfe B."/>
            <person name="LaButti K."/>
            <person name="Ohm R.A."/>
            <person name="Grigoriev I.V."/>
            <person name="Pringle A."/>
        </authorList>
    </citation>
    <scope>NUCLEOTIDE SEQUENCE [LARGE SCALE GENOMIC DNA]</scope>
    <source>
        <strain evidence="2 3">SKay4041</strain>
    </source>
</reference>
<dbReference type="STRING" id="703135.A0A2A9N9H5"/>
<protein>
    <submittedName>
        <fullName evidence="2">Uncharacterized protein</fullName>
    </submittedName>
</protein>
<keyword evidence="3" id="KW-1185">Reference proteome</keyword>
<dbReference type="AlphaFoldDB" id="A0A2A9N9H5"/>
<proteinExistence type="predicted"/>
<name>A0A2A9N9H5_9AGAR</name>
<dbReference type="OrthoDB" id="2422840at2759"/>
<dbReference type="Proteomes" id="UP000242287">
    <property type="component" value="Unassembled WGS sequence"/>
</dbReference>
<evidence type="ECO:0000313" key="3">
    <source>
        <dbReference type="Proteomes" id="UP000242287"/>
    </source>
</evidence>
<organism evidence="2 3">
    <name type="scientific">Amanita thiersii Skay4041</name>
    <dbReference type="NCBI Taxonomy" id="703135"/>
    <lineage>
        <taxon>Eukaryota</taxon>
        <taxon>Fungi</taxon>
        <taxon>Dikarya</taxon>
        <taxon>Basidiomycota</taxon>
        <taxon>Agaricomycotina</taxon>
        <taxon>Agaricomycetes</taxon>
        <taxon>Agaricomycetidae</taxon>
        <taxon>Agaricales</taxon>
        <taxon>Pluteineae</taxon>
        <taxon>Amanitaceae</taxon>
        <taxon>Amanita</taxon>
    </lineage>
</organism>
<feature type="compositionally biased region" description="Basic and acidic residues" evidence="1">
    <location>
        <begin position="746"/>
        <end position="759"/>
    </location>
</feature>
<gene>
    <name evidence="2" type="ORF">AMATHDRAFT_7546</name>
</gene>
<evidence type="ECO:0000313" key="2">
    <source>
        <dbReference type="EMBL" id="PFH46658.1"/>
    </source>
</evidence>
<feature type="region of interest" description="Disordered" evidence="1">
    <location>
        <begin position="746"/>
        <end position="786"/>
    </location>
</feature>
<sequence>MAHISGQNDESFKIHVRQLLFAYAKAYLTTDYESYTEKRVAELLSQTLHPVPFVDPTSLHILLDPFECLKQLYHLLDYPPYNERFQTTPESLLHLKTTLRNKRRKNELGIVHLEEGPRRMSPILTTRALRHTPKITPTLRYSQKEPFYVSHGITQCEVPNAEEATLESNKILDVNWTMSSSEHQLVRILLKSTMEIISQRPSSINKILRSSGHWDLPQLHLRCFDTPFIPMFPRRQALIPRSYLNNRSCVGPQSFSQLVPHLLSPKLDEQLEYNLHKEDTAIIDEWARLGAVQISSPSTLSTLTSSQEDKKINLLFEESSPITEPNSIEMLGAVKMDVTELPRSRRPGGSPTEYRSATHGKILSSFLLGMLPVVREEGLTKISADDYPRESVSSLDTEASRSNLLESLHPDNIDLDTEICQLYANIDSRDKLNENLDEKVPTMAPPNQHGPSTIFRPAGLQDFCPLATPREGGKATYQFLKKVKGLQPLRLALPWTAFTLNEALPSNMSVSGVLTLFEPQELVTLGIRPQAVNDLVMAESTPGVCHRDVTLGGFSDNYDYHGIPDGLASCLILTRRERQRSAQNKNQDSIIEVEGQAPTVHTSSLSDADGRHLKRIRLRKAAKEVNQHNSISSGVSRPDSCHDDMTTTTPEHYSEPLVRINSRAHQVVPVKINDHLGRTMQVDPHWESSGNTASIQIAKTDDTNTTALVELAKGVEDVKKWTCVEGYQVPAWHEAQVTAFARIRSKDISEPRTPSEKRLGSPAAAPIDPNEVNEARRAPPEVHTDTTLQLPQQRCKPNTVHRYLTSADVLQKQALVRILRSKDCSVDLVERDTLGGVDFIIDSWTAVIYTSLFSLPLKCDHLITLISKLTWSYQRLIVILEAYTPAASMKRKEASGQTLNAYTPPILKAISRLRRGIDMAEVDQEKRIATLVLYAFANTVDEAAHFTRYVGDIAEDADDTQGALWADRSWLDQEISEDEGGLAEAAGMNYFTAALILSQISLDDFLRMSDEERLETFGLYVGADAISLFNTDLRHRTDIMMSHSSDEPADLEQFTNDNVADESMYTSGHITPRE</sequence>
<feature type="compositionally biased region" description="Basic and acidic residues" evidence="1">
    <location>
        <begin position="773"/>
        <end position="784"/>
    </location>
</feature>
<dbReference type="EMBL" id="KZ302170">
    <property type="protein sequence ID" value="PFH46658.1"/>
    <property type="molecule type" value="Genomic_DNA"/>
</dbReference>
<feature type="region of interest" description="Disordered" evidence="1">
    <location>
        <begin position="623"/>
        <end position="650"/>
    </location>
</feature>
<accession>A0A2A9N9H5</accession>